<evidence type="ECO:0000313" key="2">
    <source>
        <dbReference type="Proteomes" id="UP001144978"/>
    </source>
</evidence>
<comment type="caution">
    <text evidence="1">The sequence shown here is derived from an EMBL/GenBank/DDBJ whole genome shotgun (WGS) entry which is preliminary data.</text>
</comment>
<name>A0ACC1N192_9APHY</name>
<protein>
    <submittedName>
        <fullName evidence="1">Uncharacterized protein</fullName>
    </submittedName>
</protein>
<sequence length="88" mass="9207">MSHAEEAKKAIFPRHKGVVTAAVSCDMAALPPATEAAHLLTSTGHPQLLSPLTSDRTIVIPAKTAAFTAEVGQANLVHARAAVDYLHL</sequence>
<proteinExistence type="predicted"/>
<reference evidence="1" key="1">
    <citation type="submission" date="2022-08" db="EMBL/GenBank/DDBJ databases">
        <title>Genome Sequence of Pycnoporus sanguineus.</title>
        <authorList>
            <person name="Buettner E."/>
        </authorList>
    </citation>
    <scope>NUCLEOTIDE SEQUENCE</scope>
    <source>
        <strain evidence="1">CG-C14</strain>
    </source>
</reference>
<gene>
    <name evidence="1" type="ORF">NUW54_g12195</name>
</gene>
<accession>A0ACC1N192</accession>
<organism evidence="1 2">
    <name type="scientific">Trametes sanguinea</name>
    <dbReference type="NCBI Taxonomy" id="158606"/>
    <lineage>
        <taxon>Eukaryota</taxon>
        <taxon>Fungi</taxon>
        <taxon>Dikarya</taxon>
        <taxon>Basidiomycota</taxon>
        <taxon>Agaricomycotina</taxon>
        <taxon>Agaricomycetes</taxon>
        <taxon>Polyporales</taxon>
        <taxon>Polyporaceae</taxon>
        <taxon>Trametes</taxon>
    </lineage>
</organism>
<dbReference type="EMBL" id="JANSHE010005087">
    <property type="protein sequence ID" value="KAJ2972778.1"/>
    <property type="molecule type" value="Genomic_DNA"/>
</dbReference>
<dbReference type="Proteomes" id="UP001144978">
    <property type="component" value="Unassembled WGS sequence"/>
</dbReference>
<keyword evidence="2" id="KW-1185">Reference proteome</keyword>
<evidence type="ECO:0000313" key="1">
    <source>
        <dbReference type="EMBL" id="KAJ2972778.1"/>
    </source>
</evidence>